<protein>
    <submittedName>
        <fullName evidence="1">Uncharacterized protein</fullName>
    </submittedName>
</protein>
<keyword evidence="2" id="KW-1185">Reference proteome</keyword>
<evidence type="ECO:0000313" key="1">
    <source>
        <dbReference type="EMBL" id="PYI31023.1"/>
    </source>
</evidence>
<gene>
    <name evidence="1" type="ORF">BP00DRAFT_186226</name>
</gene>
<dbReference type="AlphaFoldDB" id="A0A2V5IAF6"/>
<dbReference type="Proteomes" id="UP000248817">
    <property type="component" value="Unassembled WGS sequence"/>
</dbReference>
<proteinExistence type="predicted"/>
<sequence>MELGPDQCWQNTRAIDLSGRPLCLVAISRYDLGLGDKAQWPRRTDTRYQARTDIFLLLPCAMEREKGSQRRLTRSWNWRN</sequence>
<dbReference type="EMBL" id="KZ825508">
    <property type="protein sequence ID" value="PYI31023.1"/>
    <property type="molecule type" value="Genomic_DNA"/>
</dbReference>
<organism evidence="1 2">
    <name type="scientific">Aspergillus indologenus CBS 114.80</name>
    <dbReference type="NCBI Taxonomy" id="1450541"/>
    <lineage>
        <taxon>Eukaryota</taxon>
        <taxon>Fungi</taxon>
        <taxon>Dikarya</taxon>
        <taxon>Ascomycota</taxon>
        <taxon>Pezizomycotina</taxon>
        <taxon>Eurotiomycetes</taxon>
        <taxon>Eurotiomycetidae</taxon>
        <taxon>Eurotiales</taxon>
        <taxon>Aspergillaceae</taxon>
        <taxon>Aspergillus</taxon>
        <taxon>Aspergillus subgen. Circumdati</taxon>
    </lineage>
</organism>
<accession>A0A2V5IAF6</accession>
<reference evidence="1 2" key="1">
    <citation type="submission" date="2018-02" db="EMBL/GenBank/DDBJ databases">
        <title>The genomes of Aspergillus section Nigri reveals drivers in fungal speciation.</title>
        <authorList>
            <consortium name="DOE Joint Genome Institute"/>
            <person name="Vesth T.C."/>
            <person name="Nybo J."/>
            <person name="Theobald S."/>
            <person name="Brandl J."/>
            <person name="Frisvad J.C."/>
            <person name="Nielsen K.F."/>
            <person name="Lyhne E.K."/>
            <person name="Kogle M.E."/>
            <person name="Kuo A."/>
            <person name="Riley R."/>
            <person name="Clum A."/>
            <person name="Nolan M."/>
            <person name="Lipzen A."/>
            <person name="Salamov A."/>
            <person name="Henrissat B."/>
            <person name="Wiebenga A."/>
            <person name="De vries R.P."/>
            <person name="Grigoriev I.V."/>
            <person name="Mortensen U.H."/>
            <person name="Andersen M.R."/>
            <person name="Baker S.E."/>
        </authorList>
    </citation>
    <scope>NUCLEOTIDE SEQUENCE [LARGE SCALE GENOMIC DNA]</scope>
    <source>
        <strain evidence="1 2">CBS 114.80</strain>
    </source>
</reference>
<evidence type="ECO:0000313" key="2">
    <source>
        <dbReference type="Proteomes" id="UP000248817"/>
    </source>
</evidence>
<name>A0A2V5IAF6_9EURO</name>